<reference evidence="2 3" key="1">
    <citation type="submission" date="2018-06" db="EMBL/GenBank/DDBJ databases">
        <title>Genomic Encyclopedia of Type Strains, Phase IV (KMG-IV): sequencing the most valuable type-strain genomes for metagenomic binning, comparative biology and taxonomic classification.</title>
        <authorList>
            <person name="Goeker M."/>
        </authorList>
    </citation>
    <scope>NUCLEOTIDE SEQUENCE [LARGE SCALE GENOMIC DNA]</scope>
    <source>
        <strain evidence="2 3">DSM 15140</strain>
    </source>
</reference>
<comment type="caution">
    <text evidence="2">The sequence shown here is derived from an EMBL/GenBank/DDBJ whole genome shotgun (WGS) entry which is preliminary data.</text>
</comment>
<evidence type="ECO:0000313" key="2">
    <source>
        <dbReference type="EMBL" id="RBO93190.1"/>
    </source>
</evidence>
<protein>
    <submittedName>
        <fullName evidence="2">Uncharacterized protein</fullName>
    </submittedName>
</protein>
<sequence length="77" mass="9058">MAGLFVLIYVKKPLAFRNVLHDYIFLITYLTVWTLYVVNTSFYHVISQDLLFIITTMMVSPLFIAFFQQTMTEGQCH</sequence>
<keyword evidence="3" id="KW-1185">Reference proteome</keyword>
<feature type="transmembrane region" description="Helical" evidence="1">
    <location>
        <begin position="50"/>
        <end position="67"/>
    </location>
</feature>
<feature type="transmembrane region" description="Helical" evidence="1">
    <location>
        <begin position="20"/>
        <end position="38"/>
    </location>
</feature>
<proteinExistence type="predicted"/>
<dbReference type="AlphaFoldDB" id="A0A366DSX6"/>
<keyword evidence="1" id="KW-0472">Membrane</keyword>
<evidence type="ECO:0000256" key="1">
    <source>
        <dbReference type="SAM" id="Phobius"/>
    </source>
</evidence>
<gene>
    <name evidence="2" type="ORF">DES48_11356</name>
</gene>
<dbReference type="EMBL" id="QNRI01000013">
    <property type="protein sequence ID" value="RBO93190.1"/>
    <property type="molecule type" value="Genomic_DNA"/>
</dbReference>
<name>A0A366DSX6_9BACI</name>
<evidence type="ECO:0000313" key="3">
    <source>
        <dbReference type="Proteomes" id="UP000252254"/>
    </source>
</evidence>
<organism evidence="2 3">
    <name type="scientific">Paraliobacillus ryukyuensis</name>
    <dbReference type="NCBI Taxonomy" id="200904"/>
    <lineage>
        <taxon>Bacteria</taxon>
        <taxon>Bacillati</taxon>
        <taxon>Bacillota</taxon>
        <taxon>Bacilli</taxon>
        <taxon>Bacillales</taxon>
        <taxon>Bacillaceae</taxon>
        <taxon>Paraliobacillus</taxon>
    </lineage>
</organism>
<dbReference type="Proteomes" id="UP000252254">
    <property type="component" value="Unassembled WGS sequence"/>
</dbReference>
<keyword evidence="1" id="KW-0812">Transmembrane</keyword>
<accession>A0A366DSX6</accession>
<keyword evidence="1" id="KW-1133">Transmembrane helix</keyword>